<dbReference type="EMBL" id="SHLD01000001">
    <property type="protein sequence ID" value="RZU75656.1"/>
    <property type="molecule type" value="Genomic_DNA"/>
</dbReference>
<dbReference type="RefSeq" id="WP_278045625.1">
    <property type="nucleotide sequence ID" value="NZ_SHLD01000001.1"/>
</dbReference>
<sequence length="40" mass="4813">MVGRRTEDLRRRIDDAERLLAAVGREHARQRRDVDRRLAQ</sequence>
<comment type="caution">
    <text evidence="1">The sequence shown here is derived from an EMBL/GenBank/DDBJ whole genome shotgun (WGS) entry which is preliminary data.</text>
</comment>
<evidence type="ECO:0000313" key="1">
    <source>
        <dbReference type="EMBL" id="RZU75656.1"/>
    </source>
</evidence>
<dbReference type="AlphaFoldDB" id="A0A4V2GDE8"/>
<organism evidence="1 2">
    <name type="scientific">Micromonospora kangleipakensis</name>
    <dbReference type="NCBI Taxonomy" id="1077942"/>
    <lineage>
        <taxon>Bacteria</taxon>
        <taxon>Bacillati</taxon>
        <taxon>Actinomycetota</taxon>
        <taxon>Actinomycetes</taxon>
        <taxon>Micromonosporales</taxon>
        <taxon>Micromonosporaceae</taxon>
        <taxon>Micromonospora</taxon>
    </lineage>
</organism>
<reference evidence="1 2" key="1">
    <citation type="submission" date="2019-02" db="EMBL/GenBank/DDBJ databases">
        <title>Sequencing the genomes of 1000 actinobacteria strains.</title>
        <authorList>
            <person name="Klenk H.-P."/>
        </authorList>
    </citation>
    <scope>NUCLEOTIDE SEQUENCE [LARGE SCALE GENOMIC DNA]</scope>
    <source>
        <strain evidence="1 2">DSM 45612</strain>
    </source>
</reference>
<protein>
    <submittedName>
        <fullName evidence="1">Uncharacterized protein</fullName>
    </submittedName>
</protein>
<accession>A0A4V2GDE8</accession>
<evidence type="ECO:0000313" key="2">
    <source>
        <dbReference type="Proteomes" id="UP000294114"/>
    </source>
</evidence>
<keyword evidence="2" id="KW-1185">Reference proteome</keyword>
<dbReference type="Proteomes" id="UP000294114">
    <property type="component" value="Unassembled WGS sequence"/>
</dbReference>
<gene>
    <name evidence="1" type="ORF">EV384_4210</name>
</gene>
<name>A0A4V2GDE8_9ACTN</name>
<proteinExistence type="predicted"/>